<dbReference type="RefSeq" id="XP_027349402.1">
    <property type="nucleotide sequence ID" value="XM_027493601.1"/>
</dbReference>
<keyword evidence="2" id="KW-1133">Transmembrane helix</keyword>
<sequence length="339" mass="37429">MEDKRITITNKRGKKKIHPLSSLSIGGEGGIVGLLVFGGALAIAGFMAVASFASKKRKGKGTHDHQPKPKQQHILLDQNGCKSEEDHEITQTLTSLLQHSTIHHEDATCCWTSNKSIDQEEKIELKPSSVEESPTHFKDQQTVFSDNSHPENAVSSNQSGVAEECLMPLLHNSSGQAQEVEKDEARDGLTSSETEDDDNEEDVDDDDDDMMSDNVSEIGEEDSSKEIATTSLSLNYNKEQVWHADRKFKGEYCDSQVCNDSDEDDTDYGGDDEAVIVGKEASLNEKVKFSMVANSEASIIRSWVFPLLLLALVLLLVLLTRRPQESFYVLDDSNSVLVP</sequence>
<proteinExistence type="predicted"/>
<evidence type="ECO:0000256" key="2">
    <source>
        <dbReference type="SAM" id="Phobius"/>
    </source>
</evidence>
<dbReference type="KEGG" id="aprc:113861009"/>
<feature type="compositionally biased region" description="Acidic residues" evidence="1">
    <location>
        <begin position="193"/>
        <end position="211"/>
    </location>
</feature>
<reference evidence="3" key="1">
    <citation type="journal article" date="2019" name="Toxins">
        <title>Detection of Abrin-Like and Prepropulchellin-Like Toxin Genes and Transcripts Using Whole Genome Sequencing and Full-Length Transcript Sequencing of Abrus precatorius.</title>
        <authorList>
            <person name="Hovde B.T."/>
            <person name="Daligault H.E."/>
            <person name="Hanschen E.R."/>
            <person name="Kunde Y.A."/>
            <person name="Johnson M.B."/>
            <person name="Starkenburg S.R."/>
            <person name="Johnson S.L."/>
        </authorList>
    </citation>
    <scope>NUCLEOTIDE SEQUENCE [LARGE SCALE GENOMIC DNA]</scope>
</reference>
<dbReference type="GeneID" id="113861009"/>
<feature type="region of interest" description="Disordered" evidence="1">
    <location>
        <begin position="124"/>
        <end position="160"/>
    </location>
</feature>
<dbReference type="AlphaFoldDB" id="A0A8B8KZQ9"/>
<dbReference type="Proteomes" id="UP000694853">
    <property type="component" value="Unplaced"/>
</dbReference>
<feature type="region of interest" description="Disordered" evidence="1">
    <location>
        <begin position="173"/>
        <end position="226"/>
    </location>
</feature>
<name>A0A8B8KZQ9_ABRPR</name>
<keyword evidence="2" id="KW-0812">Transmembrane</keyword>
<accession>A0A8B8KZQ9</accession>
<gene>
    <name evidence="4" type="primary">LOC113861009</name>
</gene>
<feature type="transmembrane region" description="Helical" evidence="2">
    <location>
        <begin position="31"/>
        <end position="53"/>
    </location>
</feature>
<feature type="transmembrane region" description="Helical" evidence="2">
    <location>
        <begin position="298"/>
        <end position="319"/>
    </location>
</feature>
<organism evidence="3 4">
    <name type="scientific">Abrus precatorius</name>
    <name type="common">Indian licorice</name>
    <name type="synonym">Glycine abrus</name>
    <dbReference type="NCBI Taxonomy" id="3816"/>
    <lineage>
        <taxon>Eukaryota</taxon>
        <taxon>Viridiplantae</taxon>
        <taxon>Streptophyta</taxon>
        <taxon>Embryophyta</taxon>
        <taxon>Tracheophyta</taxon>
        <taxon>Spermatophyta</taxon>
        <taxon>Magnoliopsida</taxon>
        <taxon>eudicotyledons</taxon>
        <taxon>Gunneridae</taxon>
        <taxon>Pentapetalae</taxon>
        <taxon>rosids</taxon>
        <taxon>fabids</taxon>
        <taxon>Fabales</taxon>
        <taxon>Fabaceae</taxon>
        <taxon>Papilionoideae</taxon>
        <taxon>50 kb inversion clade</taxon>
        <taxon>NPAAA clade</taxon>
        <taxon>indigoferoid/millettioid clade</taxon>
        <taxon>Abreae</taxon>
        <taxon>Abrus</taxon>
    </lineage>
</organism>
<keyword evidence="2" id="KW-0472">Membrane</keyword>
<keyword evidence="3" id="KW-1185">Reference proteome</keyword>
<evidence type="ECO:0000313" key="3">
    <source>
        <dbReference type="Proteomes" id="UP000694853"/>
    </source>
</evidence>
<dbReference type="OrthoDB" id="1430128at2759"/>
<evidence type="ECO:0000313" key="4">
    <source>
        <dbReference type="RefSeq" id="XP_027349402.1"/>
    </source>
</evidence>
<reference evidence="4" key="2">
    <citation type="submission" date="2025-08" db="UniProtKB">
        <authorList>
            <consortium name="RefSeq"/>
        </authorList>
    </citation>
    <scope>IDENTIFICATION</scope>
    <source>
        <tissue evidence="4">Young leaves</tissue>
    </source>
</reference>
<evidence type="ECO:0000256" key="1">
    <source>
        <dbReference type="SAM" id="MobiDB-lite"/>
    </source>
</evidence>
<protein>
    <submittedName>
        <fullName evidence="4">Histone-lysine N-methyltransferase SETD1B-like</fullName>
    </submittedName>
</protein>